<dbReference type="Proteomes" id="UP001160130">
    <property type="component" value="Unassembled WGS sequence"/>
</dbReference>
<keyword evidence="2" id="KW-1185">Reference proteome</keyword>
<accession>A0ABT6LAH3</accession>
<organism evidence="1 2">
    <name type="scientific">Mycolicibacterium frederiksbergense</name>
    <dbReference type="NCBI Taxonomy" id="117567"/>
    <lineage>
        <taxon>Bacteria</taxon>
        <taxon>Bacillati</taxon>
        <taxon>Actinomycetota</taxon>
        <taxon>Actinomycetes</taxon>
        <taxon>Mycobacteriales</taxon>
        <taxon>Mycobacteriaceae</taxon>
        <taxon>Mycolicibacterium</taxon>
    </lineage>
</organism>
<name>A0ABT6LAH3_9MYCO</name>
<dbReference type="RefSeq" id="WP_280835780.1">
    <property type="nucleotide sequence ID" value="NZ_JARXVE010000016.1"/>
</dbReference>
<dbReference type="EMBL" id="JARXVE010000016">
    <property type="protein sequence ID" value="MDH6199232.1"/>
    <property type="molecule type" value="Genomic_DNA"/>
</dbReference>
<sequence>MDISDALLADSDRINGDDLIGGPRTVTIVSAEWDGDNKKPAKLGVAEFPDRKFMPCKTVLRIIAGIWGKETDVWIGRKLTLYRDPDVKFGGDAVGGVRVSHMSHIEKRMVLKLAETRGKKGRFIVEPLAVPQIITSDAVAEFNSRIAAASTREELDTVSADLQAWELGAFRDELKSAWSKRLADIKANPAPADGKAS</sequence>
<evidence type="ECO:0000313" key="2">
    <source>
        <dbReference type="Proteomes" id="UP001160130"/>
    </source>
</evidence>
<comment type="caution">
    <text evidence="1">The sequence shown here is derived from an EMBL/GenBank/DDBJ whole genome shotgun (WGS) entry which is preliminary data.</text>
</comment>
<proteinExistence type="predicted"/>
<gene>
    <name evidence="1" type="ORF">M2272_005900</name>
</gene>
<reference evidence="1 2" key="1">
    <citation type="submission" date="2023-04" db="EMBL/GenBank/DDBJ databases">
        <title>Forest soil microbial communities from Buena Vista Peninsula, Colon Province, Panama.</title>
        <authorList>
            <person name="Bouskill N."/>
        </authorList>
    </citation>
    <scope>NUCLEOTIDE SEQUENCE [LARGE SCALE GENOMIC DNA]</scope>
    <source>
        <strain evidence="1 2">AC80</strain>
    </source>
</reference>
<protein>
    <submittedName>
        <fullName evidence="1">Uncharacterized protein</fullName>
    </submittedName>
</protein>
<evidence type="ECO:0000313" key="1">
    <source>
        <dbReference type="EMBL" id="MDH6199232.1"/>
    </source>
</evidence>